<proteinExistence type="predicted"/>
<dbReference type="AlphaFoldDB" id="A0A3E1R5L6"/>
<protein>
    <submittedName>
        <fullName evidence="2">Uncharacterized protein</fullName>
    </submittedName>
</protein>
<sequence>MIFKFKSTFFSTLIVLSGVANAAANMQEIETKTELGWDVIALHRVCAKYDESSGHDLIAVNAEASLFRYVRLSKLVKNTYPEVHTRKVWLREQVNSAAYSYQEQTESRAAVIAECKKQIKHSKEFVKSLGLPPE</sequence>
<organism evidence="2 3">
    <name type="scientific">Rhodoferax lacus</name>
    <dbReference type="NCBI Taxonomy" id="2184758"/>
    <lineage>
        <taxon>Bacteria</taxon>
        <taxon>Pseudomonadati</taxon>
        <taxon>Pseudomonadota</taxon>
        <taxon>Betaproteobacteria</taxon>
        <taxon>Burkholderiales</taxon>
        <taxon>Comamonadaceae</taxon>
        <taxon>Rhodoferax</taxon>
    </lineage>
</organism>
<keyword evidence="1" id="KW-0732">Signal</keyword>
<keyword evidence="3" id="KW-1185">Reference proteome</keyword>
<dbReference type="Proteomes" id="UP000260665">
    <property type="component" value="Unassembled WGS sequence"/>
</dbReference>
<reference evidence="2 3" key="1">
    <citation type="submission" date="2018-05" db="EMBL/GenBank/DDBJ databases">
        <title>Rhodoferax soyangensis sp.nov., isolated from an oligotrophic freshwater lake.</title>
        <authorList>
            <person name="Park M."/>
        </authorList>
    </citation>
    <scope>NUCLEOTIDE SEQUENCE [LARGE SCALE GENOMIC DNA]</scope>
    <source>
        <strain evidence="2 3">IMCC26218</strain>
    </source>
</reference>
<feature type="signal peptide" evidence="1">
    <location>
        <begin position="1"/>
        <end position="22"/>
    </location>
</feature>
<name>A0A3E1R5L6_9BURK</name>
<evidence type="ECO:0000313" key="2">
    <source>
        <dbReference type="EMBL" id="RFO94646.1"/>
    </source>
</evidence>
<comment type="caution">
    <text evidence="2">The sequence shown here is derived from an EMBL/GenBank/DDBJ whole genome shotgun (WGS) entry which is preliminary data.</text>
</comment>
<evidence type="ECO:0000256" key="1">
    <source>
        <dbReference type="SAM" id="SignalP"/>
    </source>
</evidence>
<dbReference type="EMBL" id="QFZK01000037">
    <property type="protein sequence ID" value="RFO94646.1"/>
    <property type="molecule type" value="Genomic_DNA"/>
</dbReference>
<accession>A0A3E1R5L6</accession>
<gene>
    <name evidence="2" type="ORF">DIC66_22480</name>
</gene>
<dbReference type="RefSeq" id="WP_117180422.1">
    <property type="nucleotide sequence ID" value="NZ_QFZK01000037.1"/>
</dbReference>
<evidence type="ECO:0000313" key="3">
    <source>
        <dbReference type="Proteomes" id="UP000260665"/>
    </source>
</evidence>
<feature type="chain" id="PRO_5017700911" evidence="1">
    <location>
        <begin position="23"/>
        <end position="134"/>
    </location>
</feature>